<dbReference type="InterPro" id="IPR001279">
    <property type="entry name" value="Metallo-B-lactamas"/>
</dbReference>
<evidence type="ECO:0000256" key="11">
    <source>
        <dbReference type="ARBA" id="ARBA00023251"/>
    </source>
</evidence>
<evidence type="ECO:0000256" key="6">
    <source>
        <dbReference type="ARBA" id="ARBA00022723"/>
    </source>
</evidence>
<keyword evidence="8" id="KW-0574">Periplasm</keyword>
<dbReference type="CDD" id="cd07743">
    <property type="entry name" value="metallo-hydrolase-like_MBL-fold"/>
    <property type="match status" value="1"/>
</dbReference>
<reference evidence="13 14" key="1">
    <citation type="submission" date="2020-01" db="EMBL/GenBank/DDBJ databases">
        <title>Whole genome sequence of Heliobacterium gestii DSM 11169.</title>
        <authorList>
            <person name="Kyndt J.A."/>
            <person name="Meyer T.E."/>
        </authorList>
    </citation>
    <scope>NUCLEOTIDE SEQUENCE [LARGE SCALE GENOMIC DNA]</scope>
    <source>
        <strain evidence="13 14">DSM 11169</strain>
    </source>
</reference>
<dbReference type="EC" id="3.5.2.6" evidence="5"/>
<dbReference type="PANTHER" id="PTHR42951:SF14">
    <property type="entry name" value="METALLO-BETA-LACTAMASE SUPERFAMILY PROTEIN"/>
    <property type="match status" value="1"/>
</dbReference>
<dbReference type="Proteomes" id="UP000471031">
    <property type="component" value="Unassembled WGS sequence"/>
</dbReference>
<gene>
    <name evidence="13" type="ORF">GTO89_13135</name>
</gene>
<sequence>MKFLPLGHSAAVETWYLPGRVNIGAIVCDGEAVIVDTGLEAQAGKRVCRLAKEAGWRIVAIINTHTHADHIGGNSAIVEQFGCPVYAPDLERDFVKHPIFMAYFLIGGVAPWREMNNKFLVAPASAVAAGLLPGPFPWPGRADAPELTLIDLSGHTGGQIGVACGDVLYAGDAFIGPDVLQLHGIPFNVDIDLYRASLSRIAQSTYVTVLPCHGVPLERPALEEVLGINEQQVMALVDDVYALLEEPCEVETLVARLCPRVGKEVASVGSYFLYRSSVQAYLTYLHQQGKVETKICHNRLYWQRSGQRMSR</sequence>
<evidence type="ECO:0000256" key="10">
    <source>
        <dbReference type="ARBA" id="ARBA00022833"/>
    </source>
</evidence>
<dbReference type="PANTHER" id="PTHR42951">
    <property type="entry name" value="METALLO-BETA-LACTAMASE DOMAIN-CONTAINING"/>
    <property type="match status" value="1"/>
</dbReference>
<dbReference type="Pfam" id="PF00753">
    <property type="entry name" value="Lactamase_B"/>
    <property type="match status" value="1"/>
</dbReference>
<feature type="domain" description="Metallo-beta-lactamase" evidence="12">
    <location>
        <begin position="20"/>
        <end position="213"/>
    </location>
</feature>
<dbReference type="GO" id="GO:0042597">
    <property type="term" value="C:periplasmic space"/>
    <property type="evidence" value="ECO:0007669"/>
    <property type="project" value="UniProtKB-SubCell"/>
</dbReference>
<dbReference type="GO" id="GO:0008800">
    <property type="term" value="F:beta-lactamase activity"/>
    <property type="evidence" value="ECO:0007669"/>
    <property type="project" value="UniProtKB-EC"/>
</dbReference>
<dbReference type="InterPro" id="IPR050855">
    <property type="entry name" value="NDM-1-like"/>
</dbReference>
<dbReference type="GO" id="GO:0008270">
    <property type="term" value="F:zinc ion binding"/>
    <property type="evidence" value="ECO:0007669"/>
    <property type="project" value="InterPro"/>
</dbReference>
<dbReference type="InterPro" id="IPR001018">
    <property type="entry name" value="Beta-lactamase_class-B_CS"/>
</dbReference>
<evidence type="ECO:0000256" key="9">
    <source>
        <dbReference type="ARBA" id="ARBA00022801"/>
    </source>
</evidence>
<keyword evidence="11" id="KW-0046">Antibiotic resistance</keyword>
<keyword evidence="9 13" id="KW-0378">Hydrolase</keyword>
<dbReference type="AlphaFoldDB" id="A0A845LM75"/>
<dbReference type="EMBL" id="WXEX01000011">
    <property type="protein sequence ID" value="MZP43976.1"/>
    <property type="molecule type" value="Genomic_DNA"/>
</dbReference>
<dbReference type="SUPFAM" id="SSF56281">
    <property type="entry name" value="Metallo-hydrolase/oxidoreductase"/>
    <property type="match status" value="1"/>
</dbReference>
<evidence type="ECO:0000256" key="2">
    <source>
        <dbReference type="ARBA" id="ARBA00001947"/>
    </source>
</evidence>
<evidence type="ECO:0000259" key="12">
    <source>
        <dbReference type="SMART" id="SM00849"/>
    </source>
</evidence>
<dbReference type="GO" id="GO:0046677">
    <property type="term" value="P:response to antibiotic"/>
    <property type="evidence" value="ECO:0007669"/>
    <property type="project" value="UniProtKB-KW"/>
</dbReference>
<evidence type="ECO:0000256" key="4">
    <source>
        <dbReference type="ARBA" id="ARBA00005250"/>
    </source>
</evidence>
<keyword evidence="14" id="KW-1185">Reference proteome</keyword>
<evidence type="ECO:0000256" key="8">
    <source>
        <dbReference type="ARBA" id="ARBA00022764"/>
    </source>
</evidence>
<evidence type="ECO:0000256" key="7">
    <source>
        <dbReference type="ARBA" id="ARBA00022729"/>
    </source>
</evidence>
<organism evidence="13 14">
    <name type="scientific">Heliomicrobium gestii</name>
    <name type="common">Heliobacterium gestii</name>
    <dbReference type="NCBI Taxonomy" id="2699"/>
    <lineage>
        <taxon>Bacteria</taxon>
        <taxon>Bacillati</taxon>
        <taxon>Bacillota</taxon>
        <taxon>Clostridia</taxon>
        <taxon>Eubacteriales</taxon>
        <taxon>Heliobacteriaceae</taxon>
        <taxon>Heliomicrobium</taxon>
    </lineage>
</organism>
<dbReference type="Gene3D" id="3.60.15.10">
    <property type="entry name" value="Ribonuclease Z/Hydroxyacylglutathione hydrolase-like"/>
    <property type="match status" value="1"/>
</dbReference>
<name>A0A845LM75_HELGE</name>
<proteinExistence type="inferred from homology"/>
<keyword evidence="10" id="KW-0862">Zinc</keyword>
<comment type="subcellular location">
    <subcellularLocation>
        <location evidence="3">Periplasm</location>
    </subcellularLocation>
</comment>
<comment type="cofactor">
    <cofactor evidence="2">
        <name>Zn(2+)</name>
        <dbReference type="ChEBI" id="CHEBI:29105"/>
    </cofactor>
</comment>
<protein>
    <recommendedName>
        <fullName evidence="5">beta-lactamase</fullName>
        <ecNumber evidence="5">3.5.2.6</ecNumber>
    </recommendedName>
</protein>
<accession>A0A845LM75</accession>
<keyword evidence="6" id="KW-0479">Metal-binding</keyword>
<dbReference type="PROSITE" id="PS00743">
    <property type="entry name" value="BETA_LACTAMASE_B_1"/>
    <property type="match status" value="1"/>
</dbReference>
<keyword evidence="7" id="KW-0732">Signal</keyword>
<dbReference type="RefSeq" id="WP_161262540.1">
    <property type="nucleotide sequence ID" value="NZ_JAFBDC010000010.1"/>
</dbReference>
<evidence type="ECO:0000256" key="5">
    <source>
        <dbReference type="ARBA" id="ARBA00012865"/>
    </source>
</evidence>
<dbReference type="OrthoDB" id="11380at2"/>
<dbReference type="GO" id="GO:0017001">
    <property type="term" value="P:antibiotic catabolic process"/>
    <property type="evidence" value="ECO:0007669"/>
    <property type="project" value="InterPro"/>
</dbReference>
<comment type="catalytic activity">
    <reaction evidence="1">
        <text>a beta-lactam + H2O = a substituted beta-amino acid</text>
        <dbReference type="Rhea" id="RHEA:20401"/>
        <dbReference type="ChEBI" id="CHEBI:15377"/>
        <dbReference type="ChEBI" id="CHEBI:35627"/>
        <dbReference type="ChEBI" id="CHEBI:140347"/>
        <dbReference type="EC" id="3.5.2.6"/>
    </reaction>
</comment>
<evidence type="ECO:0000256" key="1">
    <source>
        <dbReference type="ARBA" id="ARBA00001526"/>
    </source>
</evidence>
<evidence type="ECO:0000313" key="13">
    <source>
        <dbReference type="EMBL" id="MZP43976.1"/>
    </source>
</evidence>
<dbReference type="InterPro" id="IPR036866">
    <property type="entry name" value="RibonucZ/Hydroxyglut_hydro"/>
</dbReference>
<comment type="caution">
    <text evidence="13">The sequence shown here is derived from an EMBL/GenBank/DDBJ whole genome shotgun (WGS) entry which is preliminary data.</text>
</comment>
<evidence type="ECO:0000256" key="3">
    <source>
        <dbReference type="ARBA" id="ARBA00004418"/>
    </source>
</evidence>
<comment type="similarity">
    <text evidence="4">Belongs to the metallo-beta-lactamase superfamily. Class-B beta-lactamase family.</text>
</comment>
<dbReference type="SMART" id="SM00849">
    <property type="entry name" value="Lactamase_B"/>
    <property type="match status" value="1"/>
</dbReference>
<evidence type="ECO:0000313" key="14">
    <source>
        <dbReference type="Proteomes" id="UP000471031"/>
    </source>
</evidence>